<protein>
    <submittedName>
        <fullName evidence="1">HAD family phosphatase</fullName>
    </submittedName>
</protein>
<dbReference type="NCBIfam" id="TIGR00099">
    <property type="entry name" value="Cof-subfamily"/>
    <property type="match status" value="1"/>
</dbReference>
<gene>
    <name evidence="1" type="ORF">EHE19_013580</name>
</gene>
<dbReference type="RefSeq" id="WP_137698835.1">
    <property type="nucleotide sequence ID" value="NZ_CP061336.1"/>
</dbReference>
<dbReference type="PROSITE" id="PS01229">
    <property type="entry name" value="COF_2"/>
    <property type="match status" value="1"/>
</dbReference>
<dbReference type="InterPro" id="IPR036412">
    <property type="entry name" value="HAD-like_sf"/>
</dbReference>
<dbReference type="EMBL" id="CP061336">
    <property type="protein sequence ID" value="QNU65913.1"/>
    <property type="molecule type" value="Genomic_DNA"/>
</dbReference>
<reference evidence="1 2" key="1">
    <citation type="submission" date="2020-09" db="EMBL/GenBank/DDBJ databases">
        <title>Characterization and genome sequencing of Ruminiclostridium sp. nov. MA18.</title>
        <authorList>
            <person name="Rettenmaier R."/>
            <person name="Kowollik M.-L."/>
            <person name="Liebl W."/>
            <person name="Zverlov V."/>
        </authorList>
    </citation>
    <scope>NUCLEOTIDE SEQUENCE [LARGE SCALE GENOMIC DNA]</scope>
    <source>
        <strain evidence="1 2">MA18</strain>
    </source>
</reference>
<dbReference type="Pfam" id="PF08282">
    <property type="entry name" value="Hydrolase_3"/>
    <property type="match status" value="1"/>
</dbReference>
<dbReference type="Proteomes" id="UP000306409">
    <property type="component" value="Chromosome"/>
</dbReference>
<dbReference type="GO" id="GO:0005829">
    <property type="term" value="C:cytosol"/>
    <property type="evidence" value="ECO:0007669"/>
    <property type="project" value="TreeGrafter"/>
</dbReference>
<dbReference type="PANTHER" id="PTHR10000:SF8">
    <property type="entry name" value="HAD SUPERFAMILY HYDROLASE-LIKE, TYPE 3"/>
    <property type="match status" value="1"/>
</dbReference>
<dbReference type="Gene3D" id="3.40.50.1000">
    <property type="entry name" value="HAD superfamily/HAD-like"/>
    <property type="match status" value="1"/>
</dbReference>
<keyword evidence="2" id="KW-1185">Reference proteome</keyword>
<evidence type="ECO:0000313" key="2">
    <source>
        <dbReference type="Proteomes" id="UP000306409"/>
    </source>
</evidence>
<proteinExistence type="predicted"/>
<dbReference type="Gene3D" id="3.30.1240.10">
    <property type="match status" value="1"/>
</dbReference>
<accession>A0A4U7JAP2</accession>
<dbReference type="SFLD" id="SFLDG01140">
    <property type="entry name" value="C2.B:_Phosphomannomutase_and_P"/>
    <property type="match status" value="1"/>
</dbReference>
<dbReference type="SUPFAM" id="SSF56784">
    <property type="entry name" value="HAD-like"/>
    <property type="match status" value="1"/>
</dbReference>
<sequence length="274" mass="30648">MYKLVAIDLDGTLLDSTKEISARNKKAIASAIEKGVKIVICSGRVYSGARLYAKQIGSKDPIIACNGAVITEKIDGRIIYSNYLHTEACLRINDIFHKHDLYFHVYAGDTMYTEKLAFTSLKYFEKNKTLPEEDRVDIEVVKDMAAKLKSISGKVLKFVAVSDNRELLKIARYEIEQLKDVDVMSSNYDNFEVLQKGVNKGDALKRLSEYLNIPPSEMIAIGDNENDISMFKYAGLSVAMENGEDFAKEAAQYVTASNNDDGVALAIERFILNK</sequence>
<dbReference type="PANTHER" id="PTHR10000">
    <property type="entry name" value="PHOSPHOSERINE PHOSPHATASE"/>
    <property type="match status" value="1"/>
</dbReference>
<dbReference type="SFLD" id="SFLDS00003">
    <property type="entry name" value="Haloacid_Dehalogenase"/>
    <property type="match status" value="1"/>
</dbReference>
<dbReference type="InterPro" id="IPR023214">
    <property type="entry name" value="HAD_sf"/>
</dbReference>
<dbReference type="GO" id="GO:0016791">
    <property type="term" value="F:phosphatase activity"/>
    <property type="evidence" value="ECO:0007669"/>
    <property type="project" value="TreeGrafter"/>
</dbReference>
<dbReference type="CDD" id="cd07516">
    <property type="entry name" value="HAD_Pase"/>
    <property type="match status" value="1"/>
</dbReference>
<dbReference type="InterPro" id="IPR006379">
    <property type="entry name" value="HAD-SF_hydro_IIB"/>
</dbReference>
<dbReference type="GO" id="GO:0000287">
    <property type="term" value="F:magnesium ion binding"/>
    <property type="evidence" value="ECO:0007669"/>
    <property type="project" value="TreeGrafter"/>
</dbReference>
<evidence type="ECO:0000313" key="1">
    <source>
        <dbReference type="EMBL" id="QNU65913.1"/>
    </source>
</evidence>
<dbReference type="SFLD" id="SFLDG01144">
    <property type="entry name" value="C2.B.4:_PGP_Like"/>
    <property type="match status" value="1"/>
</dbReference>
<dbReference type="InterPro" id="IPR000150">
    <property type="entry name" value="Cof"/>
</dbReference>
<dbReference type="OrthoDB" id="9781413at2"/>
<dbReference type="KEGG" id="rher:EHE19_013580"/>
<organism evidence="1 2">
    <name type="scientific">Ruminiclostridium herbifermentans</name>
    <dbReference type="NCBI Taxonomy" id="2488810"/>
    <lineage>
        <taxon>Bacteria</taxon>
        <taxon>Bacillati</taxon>
        <taxon>Bacillota</taxon>
        <taxon>Clostridia</taxon>
        <taxon>Eubacteriales</taxon>
        <taxon>Oscillospiraceae</taxon>
        <taxon>Ruminiclostridium</taxon>
    </lineage>
</organism>
<dbReference type="AlphaFoldDB" id="A0A4U7JAP2"/>
<dbReference type="NCBIfam" id="TIGR01484">
    <property type="entry name" value="HAD-SF-IIB"/>
    <property type="match status" value="1"/>
</dbReference>
<name>A0A4U7JAP2_9FIRM</name>